<feature type="binding site" evidence="18">
    <location>
        <begin position="133"/>
        <end position="139"/>
    </location>
    <ligand>
        <name>(6S)-NADPHX</name>
        <dbReference type="ChEBI" id="CHEBI:64076"/>
    </ligand>
</feature>
<keyword evidence="6 17" id="KW-0547">Nucleotide-binding</keyword>
<comment type="caution">
    <text evidence="22">The sequence shown here is derived from an EMBL/GenBank/DDBJ whole genome shotgun (WGS) entry which is preliminary data.</text>
</comment>
<evidence type="ECO:0000259" key="21">
    <source>
        <dbReference type="PROSITE" id="PS51385"/>
    </source>
</evidence>
<dbReference type="PROSITE" id="PS01049">
    <property type="entry name" value="YJEF_C_1"/>
    <property type="match status" value="1"/>
</dbReference>
<keyword evidence="9 18" id="KW-0630">Potassium</keyword>
<comment type="catalytic activity">
    <reaction evidence="16 17 19">
        <text>(6S)-NADPHX + ADP = AMP + phosphate + NADPH + H(+)</text>
        <dbReference type="Rhea" id="RHEA:32235"/>
        <dbReference type="ChEBI" id="CHEBI:15378"/>
        <dbReference type="ChEBI" id="CHEBI:43474"/>
        <dbReference type="ChEBI" id="CHEBI:57783"/>
        <dbReference type="ChEBI" id="CHEBI:64076"/>
        <dbReference type="ChEBI" id="CHEBI:456215"/>
        <dbReference type="ChEBI" id="CHEBI:456216"/>
        <dbReference type="EC" id="4.2.1.136"/>
    </reaction>
</comment>
<protein>
    <recommendedName>
        <fullName evidence="19">Bifunctional NAD(P)H-hydrate repair enzyme</fullName>
    </recommendedName>
    <alternativeName>
        <fullName evidence="19">Nicotinamide nucleotide repair protein</fullName>
    </alternativeName>
    <domain>
        <recommendedName>
            <fullName evidence="19">ADP-dependent (S)-NAD(P)H-hydrate dehydratase</fullName>
            <ecNumber evidence="19">4.2.1.136</ecNumber>
        </recommendedName>
        <alternativeName>
            <fullName evidence="19">ADP-dependent NAD(P)HX dehydratase</fullName>
        </alternativeName>
    </domain>
    <domain>
        <recommendedName>
            <fullName evidence="19">NAD(P)H-hydrate epimerase</fullName>
            <ecNumber evidence="19">5.1.99.6</ecNumber>
        </recommendedName>
    </domain>
</protein>
<comment type="subunit">
    <text evidence="17">Homotetramer.</text>
</comment>
<feature type="binding site" evidence="17">
    <location>
        <position position="264"/>
    </location>
    <ligand>
        <name>(6S)-NADPHX</name>
        <dbReference type="ChEBI" id="CHEBI:64076"/>
    </ligand>
</feature>
<keyword evidence="11 18" id="KW-0413">Isomerase</keyword>
<dbReference type="Gene3D" id="3.40.50.10260">
    <property type="entry name" value="YjeF N-terminal domain"/>
    <property type="match status" value="1"/>
</dbReference>
<evidence type="ECO:0000256" key="6">
    <source>
        <dbReference type="ARBA" id="ARBA00022741"/>
    </source>
</evidence>
<evidence type="ECO:0000313" key="22">
    <source>
        <dbReference type="EMBL" id="RUO26738.1"/>
    </source>
</evidence>
<evidence type="ECO:0000256" key="2">
    <source>
        <dbReference type="ARBA" id="ARBA00000909"/>
    </source>
</evidence>
<feature type="binding site" evidence="17">
    <location>
        <position position="325"/>
    </location>
    <ligand>
        <name>(6S)-NADPHX</name>
        <dbReference type="ChEBI" id="CHEBI:64076"/>
    </ligand>
</feature>
<evidence type="ECO:0000313" key="23">
    <source>
        <dbReference type="Proteomes" id="UP000288293"/>
    </source>
</evidence>
<comment type="cofactor">
    <cofactor evidence="18 19">
        <name>K(+)</name>
        <dbReference type="ChEBI" id="CHEBI:29103"/>
    </cofactor>
    <text evidence="18 19">Binds 1 potassium ion per subunit.</text>
</comment>
<dbReference type="EMBL" id="PIPL01000001">
    <property type="protein sequence ID" value="RUO26738.1"/>
    <property type="molecule type" value="Genomic_DNA"/>
</dbReference>
<comment type="cofactor">
    <cofactor evidence="17">
        <name>Mg(2+)</name>
        <dbReference type="ChEBI" id="CHEBI:18420"/>
    </cofactor>
</comment>
<dbReference type="InterPro" id="IPR036652">
    <property type="entry name" value="YjeF_N_dom_sf"/>
</dbReference>
<evidence type="ECO:0000256" key="12">
    <source>
        <dbReference type="ARBA" id="ARBA00023239"/>
    </source>
</evidence>
<dbReference type="InterPro" id="IPR000631">
    <property type="entry name" value="CARKD"/>
</dbReference>
<dbReference type="PROSITE" id="PS01050">
    <property type="entry name" value="YJEF_C_2"/>
    <property type="match status" value="1"/>
</dbReference>
<comment type="catalytic activity">
    <reaction evidence="15 17 19">
        <text>(6S)-NADHX + ADP = AMP + phosphate + NADH + H(+)</text>
        <dbReference type="Rhea" id="RHEA:32223"/>
        <dbReference type="ChEBI" id="CHEBI:15378"/>
        <dbReference type="ChEBI" id="CHEBI:43474"/>
        <dbReference type="ChEBI" id="CHEBI:57945"/>
        <dbReference type="ChEBI" id="CHEBI:64074"/>
        <dbReference type="ChEBI" id="CHEBI:456215"/>
        <dbReference type="ChEBI" id="CHEBI:456216"/>
        <dbReference type="EC" id="4.2.1.136"/>
    </reaction>
</comment>
<gene>
    <name evidence="17" type="primary">nnrD</name>
    <name evidence="18" type="synonym">nnrE</name>
    <name evidence="22" type="ORF">CWE09_08590</name>
</gene>
<dbReference type="OrthoDB" id="9806925at2"/>
<feature type="binding site" evidence="17">
    <location>
        <begin position="408"/>
        <end position="412"/>
    </location>
    <ligand>
        <name>AMP</name>
        <dbReference type="ChEBI" id="CHEBI:456215"/>
    </ligand>
</feature>
<keyword evidence="5 18" id="KW-0479">Metal-binding</keyword>
<dbReference type="PROSITE" id="PS51385">
    <property type="entry name" value="YJEF_N"/>
    <property type="match status" value="1"/>
</dbReference>
<evidence type="ECO:0000259" key="20">
    <source>
        <dbReference type="PROSITE" id="PS51383"/>
    </source>
</evidence>
<comment type="function">
    <text evidence="18">Catalyzes the epimerization of the S- and R-forms of NAD(P)HX, a damaged form of NAD(P)H that is a result of enzymatic or heat-dependent hydration. This is a prerequisite for the S-specific NAD(P)H-hydrate dehydratase to allow the repair of both epimers of NAD(P)HX.</text>
</comment>
<dbReference type="HAMAP" id="MF_01966">
    <property type="entry name" value="NADHX_epimerase"/>
    <property type="match status" value="1"/>
</dbReference>
<feature type="domain" description="YjeF C-terminal" evidence="20">
    <location>
        <begin position="229"/>
        <end position="503"/>
    </location>
</feature>
<keyword evidence="10 17" id="KW-0520">NAD</keyword>
<dbReference type="GO" id="GO:0110051">
    <property type="term" value="P:metabolite repair"/>
    <property type="evidence" value="ECO:0007669"/>
    <property type="project" value="TreeGrafter"/>
</dbReference>
<dbReference type="CDD" id="cd01171">
    <property type="entry name" value="YXKO-related"/>
    <property type="match status" value="1"/>
</dbReference>
<evidence type="ECO:0000256" key="13">
    <source>
        <dbReference type="ARBA" id="ARBA00023268"/>
    </source>
</evidence>
<evidence type="ECO:0000256" key="3">
    <source>
        <dbReference type="ARBA" id="ARBA00006001"/>
    </source>
</evidence>
<evidence type="ECO:0000256" key="17">
    <source>
        <dbReference type="HAMAP-Rule" id="MF_01965"/>
    </source>
</evidence>
<evidence type="ECO:0000256" key="19">
    <source>
        <dbReference type="PIRNR" id="PIRNR017184"/>
    </source>
</evidence>
<evidence type="ECO:0000256" key="16">
    <source>
        <dbReference type="ARBA" id="ARBA00049209"/>
    </source>
</evidence>
<dbReference type="PROSITE" id="PS51383">
    <property type="entry name" value="YJEF_C_3"/>
    <property type="match status" value="1"/>
</dbReference>
<evidence type="ECO:0000256" key="8">
    <source>
        <dbReference type="ARBA" id="ARBA00022857"/>
    </source>
</evidence>
<dbReference type="PIRSF" id="PIRSF017184">
    <property type="entry name" value="Nnr"/>
    <property type="match status" value="1"/>
</dbReference>
<accession>A0A432WAX4</accession>
<dbReference type="InterPro" id="IPR030677">
    <property type="entry name" value="Nnr"/>
</dbReference>
<sequence length="505" mass="53544">MKTLLSNSIPQQLYRPEQVRENESKAAELAGVSMWQLMQRAGKAVFECLQNEFPAPLKVAVLCGSGNNGGDGYILASHALQSGYEVRLFASRAPSTEDAERAEQEWITAGGVSEALPDWQDSEPDVVIDALLGTGLEDNVRGEIKDCIETLNEARLAVIAVDLPSGLHGDTGRVLGCAVEARHTVTMVALKRGLFTGQAGDYVGNLEFADLGILREFRTLTNYSAWRLESGQLWQAFAPRPWNSHKGMFGHVLIIGGEQGMTGAVQLAGLAALRSGAGKVSVICAPGQQSMAAGVPELMLRGLNVDDPQAEQLMLQADVIAIGPGLGQNDWGRSWWHKVKDSEKPLVVDADALNLLAESPFQRDDWVLTPHPGEAARLLAASVSDNEENRWATAAALQEQYGGVVVLKGAGSIVHGHDFVAVNTSGNPGLASAGMGDVLTGIIGALLAPLYVQSANICQGPAELVAQAVLVHGAAADSAAQQQPRGLIASDVISTIRIWVNPQHA</sequence>
<feature type="binding site" evidence="18">
    <location>
        <position position="68"/>
    </location>
    <ligand>
        <name>K(+)</name>
        <dbReference type="ChEBI" id="CHEBI:29103"/>
    </ligand>
</feature>
<dbReference type="Proteomes" id="UP000288293">
    <property type="component" value="Unassembled WGS sequence"/>
</dbReference>
<comment type="similarity">
    <text evidence="3 19">In the N-terminal section; belongs to the NnrE/AIBP family.</text>
</comment>
<dbReference type="Gene3D" id="3.40.1190.20">
    <property type="match status" value="1"/>
</dbReference>
<feature type="binding site" evidence="18">
    <location>
        <position position="129"/>
    </location>
    <ligand>
        <name>K(+)</name>
        <dbReference type="ChEBI" id="CHEBI:29103"/>
    </ligand>
</feature>
<dbReference type="GO" id="GO:0052856">
    <property type="term" value="F:NAD(P)HX epimerase activity"/>
    <property type="evidence" value="ECO:0007669"/>
    <property type="project" value="UniProtKB-UniRule"/>
</dbReference>
<evidence type="ECO:0000256" key="14">
    <source>
        <dbReference type="ARBA" id="ARBA00025153"/>
    </source>
</evidence>
<dbReference type="SUPFAM" id="SSF53613">
    <property type="entry name" value="Ribokinase-like"/>
    <property type="match status" value="1"/>
</dbReference>
<evidence type="ECO:0000256" key="7">
    <source>
        <dbReference type="ARBA" id="ARBA00022840"/>
    </source>
</evidence>
<comment type="catalytic activity">
    <reaction evidence="2 18 19">
        <text>(6R)-NADPHX = (6S)-NADPHX</text>
        <dbReference type="Rhea" id="RHEA:32227"/>
        <dbReference type="ChEBI" id="CHEBI:64076"/>
        <dbReference type="ChEBI" id="CHEBI:64077"/>
        <dbReference type="EC" id="5.1.99.6"/>
    </reaction>
</comment>
<dbReference type="Pfam" id="PF03853">
    <property type="entry name" value="YjeF_N"/>
    <property type="match status" value="1"/>
</dbReference>
<dbReference type="GO" id="GO:0046872">
    <property type="term" value="F:metal ion binding"/>
    <property type="evidence" value="ECO:0007669"/>
    <property type="project" value="UniProtKB-UniRule"/>
</dbReference>
<evidence type="ECO:0000256" key="9">
    <source>
        <dbReference type="ARBA" id="ARBA00022958"/>
    </source>
</evidence>
<proteinExistence type="inferred from homology"/>
<evidence type="ECO:0000256" key="4">
    <source>
        <dbReference type="ARBA" id="ARBA00009524"/>
    </source>
</evidence>
<dbReference type="AlphaFoldDB" id="A0A432WAX4"/>
<keyword evidence="13" id="KW-0511">Multifunctional enzyme</keyword>
<comment type="caution">
    <text evidence="18">Lacks conserved residue(s) required for the propagation of feature annotation.</text>
</comment>
<dbReference type="NCBIfam" id="TIGR00196">
    <property type="entry name" value="yjeF_cterm"/>
    <property type="match status" value="1"/>
</dbReference>
<comment type="function">
    <text evidence="14 19">Bifunctional enzyme that catalyzes the epimerization of the S- and R-forms of NAD(P)HX and the dehydration of the S-form of NAD(P)HX at the expense of ADP, which is converted to AMP. This allows the repair of both epimers of NAD(P)HX, a damaged form of NAD(P)H that is a result of enzymatic or heat-dependent hydration.</text>
</comment>
<comment type="similarity">
    <text evidence="18">Belongs to the NnrE/AIBP family.</text>
</comment>
<dbReference type="InterPro" id="IPR029056">
    <property type="entry name" value="Ribokinase-like"/>
</dbReference>
<evidence type="ECO:0000256" key="15">
    <source>
        <dbReference type="ARBA" id="ARBA00048238"/>
    </source>
</evidence>
<comment type="catalytic activity">
    <reaction evidence="1 18 19">
        <text>(6R)-NADHX = (6S)-NADHX</text>
        <dbReference type="Rhea" id="RHEA:32215"/>
        <dbReference type="ChEBI" id="CHEBI:64074"/>
        <dbReference type="ChEBI" id="CHEBI:64075"/>
        <dbReference type="EC" id="5.1.99.6"/>
    </reaction>
</comment>
<name>A0A432WAX4_9GAMM</name>
<dbReference type="PANTHER" id="PTHR12592:SF0">
    <property type="entry name" value="ATP-DEPENDENT (S)-NAD(P)H-HYDRATE DEHYDRATASE"/>
    <property type="match status" value="1"/>
</dbReference>
<evidence type="ECO:0000256" key="1">
    <source>
        <dbReference type="ARBA" id="ARBA00000013"/>
    </source>
</evidence>
<dbReference type="EC" id="5.1.99.6" evidence="19"/>
<feature type="binding site" evidence="17">
    <location>
        <position position="436"/>
    </location>
    <ligand>
        <name>AMP</name>
        <dbReference type="ChEBI" id="CHEBI:456215"/>
    </ligand>
</feature>
<dbReference type="InterPro" id="IPR004443">
    <property type="entry name" value="YjeF_N_dom"/>
</dbReference>
<reference evidence="22 23" key="1">
    <citation type="journal article" date="2011" name="Front. Microbiol.">
        <title>Genomic signatures of strain selection and enhancement in Bacillus atrophaeus var. globigii, a historical biowarfare simulant.</title>
        <authorList>
            <person name="Gibbons H.S."/>
            <person name="Broomall S.M."/>
            <person name="McNew L.A."/>
            <person name="Daligault H."/>
            <person name="Chapman C."/>
            <person name="Bruce D."/>
            <person name="Karavis M."/>
            <person name="Krepps M."/>
            <person name="McGregor P.A."/>
            <person name="Hong C."/>
            <person name="Park K.H."/>
            <person name="Akmal A."/>
            <person name="Feldman A."/>
            <person name="Lin J.S."/>
            <person name="Chang W.E."/>
            <person name="Higgs B.W."/>
            <person name="Demirev P."/>
            <person name="Lindquist J."/>
            <person name="Liem A."/>
            <person name="Fochler E."/>
            <person name="Read T.D."/>
            <person name="Tapia R."/>
            <person name="Johnson S."/>
            <person name="Bishop-Lilly K.A."/>
            <person name="Detter C."/>
            <person name="Han C."/>
            <person name="Sozhamannan S."/>
            <person name="Rosenzweig C.N."/>
            <person name="Skowronski E.W."/>
        </authorList>
    </citation>
    <scope>NUCLEOTIDE SEQUENCE [LARGE SCALE GENOMIC DNA]</scope>
    <source>
        <strain evidence="22 23">MLST1</strain>
    </source>
</reference>
<evidence type="ECO:0000256" key="11">
    <source>
        <dbReference type="ARBA" id="ARBA00023235"/>
    </source>
</evidence>
<feature type="binding site" evidence="18">
    <location>
        <begin position="67"/>
        <end position="71"/>
    </location>
    <ligand>
        <name>(6S)-NADPHX</name>
        <dbReference type="ChEBI" id="CHEBI:64076"/>
    </ligand>
</feature>
<evidence type="ECO:0000256" key="10">
    <source>
        <dbReference type="ARBA" id="ARBA00023027"/>
    </source>
</evidence>
<dbReference type="GO" id="GO:0052855">
    <property type="term" value="F:ADP-dependent NAD(P)H-hydrate dehydratase activity"/>
    <property type="evidence" value="ECO:0007669"/>
    <property type="project" value="UniProtKB-UniRule"/>
</dbReference>
<comment type="similarity">
    <text evidence="17">Belongs to the NnrD/CARKD family.</text>
</comment>
<dbReference type="RefSeq" id="WP_126803549.1">
    <property type="nucleotide sequence ID" value="NZ_PIPL01000001.1"/>
</dbReference>
<feature type="binding site" evidence="18">
    <location>
        <position position="165"/>
    </location>
    <ligand>
        <name>K(+)</name>
        <dbReference type="ChEBI" id="CHEBI:29103"/>
    </ligand>
</feature>
<feature type="binding site" evidence="17">
    <location>
        <position position="437"/>
    </location>
    <ligand>
        <name>(6S)-NADPHX</name>
        <dbReference type="ChEBI" id="CHEBI:64076"/>
    </ligand>
</feature>
<dbReference type="Pfam" id="PF01256">
    <property type="entry name" value="Carb_kinase"/>
    <property type="match status" value="1"/>
</dbReference>
<dbReference type="EC" id="4.2.1.136" evidence="19"/>
<organism evidence="22 23">
    <name type="scientific">Aliidiomarina minuta</name>
    <dbReference type="NCBI Taxonomy" id="880057"/>
    <lineage>
        <taxon>Bacteria</taxon>
        <taxon>Pseudomonadati</taxon>
        <taxon>Pseudomonadota</taxon>
        <taxon>Gammaproteobacteria</taxon>
        <taxon>Alteromonadales</taxon>
        <taxon>Idiomarinaceae</taxon>
        <taxon>Aliidiomarina</taxon>
    </lineage>
</organism>
<dbReference type="InterPro" id="IPR017953">
    <property type="entry name" value="Carbohydrate_kinase_pred_CS"/>
</dbReference>
<dbReference type="PANTHER" id="PTHR12592">
    <property type="entry name" value="ATP-DEPENDENT (S)-NAD(P)H-HYDRATE DEHYDRATASE FAMILY MEMBER"/>
    <property type="match status" value="1"/>
</dbReference>
<dbReference type="GO" id="GO:0046496">
    <property type="term" value="P:nicotinamide nucleotide metabolic process"/>
    <property type="evidence" value="ECO:0007669"/>
    <property type="project" value="UniProtKB-UniRule"/>
</dbReference>
<feature type="binding site" evidence="17">
    <location>
        <position position="371"/>
    </location>
    <ligand>
        <name>(6S)-NADPHX</name>
        <dbReference type="ChEBI" id="CHEBI:64076"/>
    </ligand>
</feature>
<evidence type="ECO:0000256" key="18">
    <source>
        <dbReference type="HAMAP-Rule" id="MF_01966"/>
    </source>
</evidence>
<keyword evidence="23" id="KW-1185">Reference proteome</keyword>
<keyword evidence="8 17" id="KW-0521">NADP</keyword>
<dbReference type="HAMAP" id="MF_01965">
    <property type="entry name" value="NADHX_dehydratase"/>
    <property type="match status" value="1"/>
</dbReference>
<evidence type="ECO:0000256" key="5">
    <source>
        <dbReference type="ARBA" id="ARBA00022723"/>
    </source>
</evidence>
<feature type="domain" description="YjeF N-terminal" evidence="21">
    <location>
        <begin position="19"/>
        <end position="219"/>
    </location>
</feature>
<keyword evidence="7 17" id="KW-0067">ATP-binding</keyword>
<comment type="function">
    <text evidence="17">Catalyzes the dehydration of the S-form of NAD(P)HX at the expense of ADP, which is converted to AMP. Together with NAD(P)HX epimerase, which catalyzes the epimerization of the S- and R-forms, the enzyme allows the repair of both epimers of NAD(P)HX, a damaged form of NAD(P)H that is a result of enzymatic or heat-dependent hydration.</text>
</comment>
<comment type="similarity">
    <text evidence="4 19">In the C-terminal section; belongs to the NnrD/CARKD family.</text>
</comment>
<feature type="binding site" evidence="18">
    <location>
        <position position="162"/>
    </location>
    <ligand>
        <name>(6S)-NADPHX</name>
        <dbReference type="ChEBI" id="CHEBI:64076"/>
    </ligand>
</feature>
<dbReference type="NCBIfam" id="TIGR00197">
    <property type="entry name" value="yjeF_nterm"/>
    <property type="match status" value="1"/>
</dbReference>
<dbReference type="SUPFAM" id="SSF64153">
    <property type="entry name" value="YjeF N-terminal domain-like"/>
    <property type="match status" value="1"/>
</dbReference>
<keyword evidence="12 17" id="KW-0456">Lyase</keyword>
<dbReference type="GO" id="GO:0005524">
    <property type="term" value="F:ATP binding"/>
    <property type="evidence" value="ECO:0007669"/>
    <property type="project" value="UniProtKB-UniRule"/>
</dbReference>